<evidence type="ECO:0000256" key="8">
    <source>
        <dbReference type="SAM" id="SignalP"/>
    </source>
</evidence>
<accession>A0A1Z5KCB0</accession>
<proteinExistence type="inferred from homology"/>
<dbReference type="OrthoDB" id="428480at2759"/>
<dbReference type="SUPFAM" id="SSF51445">
    <property type="entry name" value="(Trans)glycosidases"/>
    <property type="match status" value="1"/>
</dbReference>
<dbReference type="InterPro" id="IPR029018">
    <property type="entry name" value="Hex-like_dom2"/>
</dbReference>
<evidence type="ECO:0000313" key="11">
    <source>
        <dbReference type="EMBL" id="GAX23903.1"/>
    </source>
</evidence>
<name>A0A1Z5KCB0_FISSO</name>
<keyword evidence="5" id="KW-0325">Glycoprotein</keyword>
<dbReference type="EC" id="3.2.1.52" evidence="3"/>
<evidence type="ECO:0000256" key="7">
    <source>
        <dbReference type="PIRSR" id="PIRSR625705-1"/>
    </source>
</evidence>
<protein>
    <recommendedName>
        <fullName evidence="3">beta-N-acetylhexosaminidase</fullName>
        <ecNumber evidence="3">3.2.1.52</ecNumber>
    </recommendedName>
</protein>
<dbReference type="PROSITE" id="PS51257">
    <property type="entry name" value="PROKAR_LIPOPROTEIN"/>
    <property type="match status" value="1"/>
</dbReference>
<dbReference type="Gene3D" id="3.20.20.80">
    <property type="entry name" value="Glycosidases"/>
    <property type="match status" value="1"/>
</dbReference>
<comment type="similarity">
    <text evidence="2">Belongs to the glycosyl hydrolase 20 family.</text>
</comment>
<dbReference type="PRINTS" id="PR00738">
    <property type="entry name" value="GLHYDRLASE20"/>
</dbReference>
<dbReference type="Pfam" id="PF00728">
    <property type="entry name" value="Glyco_hydro_20"/>
    <property type="match status" value="1"/>
</dbReference>
<organism evidence="11 12">
    <name type="scientific">Fistulifera solaris</name>
    <name type="common">Oleaginous diatom</name>
    <dbReference type="NCBI Taxonomy" id="1519565"/>
    <lineage>
        <taxon>Eukaryota</taxon>
        <taxon>Sar</taxon>
        <taxon>Stramenopiles</taxon>
        <taxon>Ochrophyta</taxon>
        <taxon>Bacillariophyta</taxon>
        <taxon>Bacillariophyceae</taxon>
        <taxon>Bacillariophycidae</taxon>
        <taxon>Naviculales</taxon>
        <taxon>Naviculaceae</taxon>
        <taxon>Fistulifera</taxon>
    </lineage>
</organism>
<feature type="signal peptide" evidence="8">
    <location>
        <begin position="1"/>
        <end position="23"/>
    </location>
</feature>
<feature type="domain" description="Glycoside hydrolase family 20 catalytic" evidence="9">
    <location>
        <begin position="212"/>
        <end position="522"/>
    </location>
</feature>
<dbReference type="PANTHER" id="PTHR22600:SF21">
    <property type="entry name" value="BETA-HEXOSAMINIDASE A"/>
    <property type="match status" value="1"/>
</dbReference>
<dbReference type="Proteomes" id="UP000198406">
    <property type="component" value="Unassembled WGS sequence"/>
</dbReference>
<dbReference type="GO" id="GO:0006689">
    <property type="term" value="P:ganglioside catabolic process"/>
    <property type="evidence" value="ECO:0007669"/>
    <property type="project" value="TreeGrafter"/>
</dbReference>
<evidence type="ECO:0000256" key="5">
    <source>
        <dbReference type="ARBA" id="ARBA00023180"/>
    </source>
</evidence>
<evidence type="ECO:0000313" key="12">
    <source>
        <dbReference type="Proteomes" id="UP000198406"/>
    </source>
</evidence>
<dbReference type="GO" id="GO:0016020">
    <property type="term" value="C:membrane"/>
    <property type="evidence" value="ECO:0007669"/>
    <property type="project" value="TreeGrafter"/>
</dbReference>
<reference evidence="11 12" key="1">
    <citation type="journal article" date="2015" name="Plant Cell">
        <title>Oil accumulation by the oleaginous diatom Fistulifera solaris as revealed by the genome and transcriptome.</title>
        <authorList>
            <person name="Tanaka T."/>
            <person name="Maeda Y."/>
            <person name="Veluchamy A."/>
            <person name="Tanaka M."/>
            <person name="Abida H."/>
            <person name="Marechal E."/>
            <person name="Bowler C."/>
            <person name="Muto M."/>
            <person name="Sunaga Y."/>
            <person name="Tanaka M."/>
            <person name="Yoshino T."/>
            <person name="Taniguchi T."/>
            <person name="Fukuda Y."/>
            <person name="Nemoto M."/>
            <person name="Matsumoto M."/>
            <person name="Wong P.S."/>
            <person name="Aburatani S."/>
            <person name="Fujibuchi W."/>
        </authorList>
    </citation>
    <scope>NUCLEOTIDE SEQUENCE [LARGE SCALE GENOMIC DNA]</scope>
    <source>
        <strain evidence="11 12">JPCC DA0580</strain>
    </source>
</reference>
<gene>
    <name evidence="11" type="ORF">FisN_20Hh110</name>
</gene>
<evidence type="ECO:0000259" key="9">
    <source>
        <dbReference type="Pfam" id="PF00728"/>
    </source>
</evidence>
<feature type="active site" description="Proton donor" evidence="7">
    <location>
        <position position="368"/>
    </location>
</feature>
<keyword evidence="4 11" id="KW-0378">Hydrolase</keyword>
<feature type="chain" id="PRO_5013029411" description="beta-N-acetylhexosaminidase" evidence="8">
    <location>
        <begin position="24"/>
        <end position="731"/>
    </location>
</feature>
<evidence type="ECO:0000256" key="2">
    <source>
        <dbReference type="ARBA" id="ARBA00006285"/>
    </source>
</evidence>
<dbReference type="SUPFAM" id="SSF55545">
    <property type="entry name" value="beta-N-acetylhexosaminidase-like domain"/>
    <property type="match status" value="1"/>
</dbReference>
<keyword evidence="12" id="KW-1185">Reference proteome</keyword>
<dbReference type="InterPro" id="IPR029019">
    <property type="entry name" value="HEX_eukaryotic_N"/>
</dbReference>
<evidence type="ECO:0000256" key="3">
    <source>
        <dbReference type="ARBA" id="ARBA00012663"/>
    </source>
</evidence>
<evidence type="ECO:0000256" key="4">
    <source>
        <dbReference type="ARBA" id="ARBA00022801"/>
    </source>
</evidence>
<evidence type="ECO:0000256" key="1">
    <source>
        <dbReference type="ARBA" id="ARBA00001231"/>
    </source>
</evidence>
<sequence>MIACCRSLRHSFLFASFIACGRLFFASERGLQEILSSEASSIQDLLGILPRKRQGSNMTLALMPIPWQVSFTKDDPFLLDTDFYIELPENDNSDERLLRAAKRFLRRLSGRTGLFFESNSPAYGKNETPSFFQWNKKSPVLKIRCGRRGDETKLKEDESYSIEIATAQIMLEAETDLGILHGLETLLQLLSVDPFRQSYSWPTGSIHDKPRFPWRGLLIDASRHFMPVDVIQRNIDAMAAVKLNVLHWHLTDDQGFRIESKEFPKLHELGSAGHYYKQNEITYIVAYAADRGIRVIPEFDLPGHATSWLVGYPELGSAPGPYELSPYWGISEHVMDPTKDALYSFLETFLHEMTTLFPDPFVHMGGDEVKINEWNESATIQQYMLDHNISNAHELQAYFNNRVASILEKEGKIMIGWDEILHPNMPKNIVIQSWRGHDSMIQAGQQGYRSILSNGYYIDLCLSAETHYQNDPLPLDVNLTREEQELVLGGEATMWSEFVSPETIDSRIWPRTAAIAERLWSPQNVSDTHDMYRRLDIVSYQLEEHGLTYIKNYEMMLRRLVQGSDISALKNLVDVLEPVPGYERGQQLGYTTFSPLTRVVDAARPDAPVARRFRFLVEEFLQSSPTDRADTNRSAYVEIVECLSLWRDNHGKLSTSIERFPILQEVQQLSVDLADVAVIGLKAVERLRSMNKRIHFSNAERRSLNRARKAHGQTFLAVAYDIRLLTLEKIP</sequence>
<dbReference type="InterPro" id="IPR017853">
    <property type="entry name" value="GH"/>
</dbReference>
<dbReference type="GO" id="GO:0005975">
    <property type="term" value="P:carbohydrate metabolic process"/>
    <property type="evidence" value="ECO:0007669"/>
    <property type="project" value="InterPro"/>
</dbReference>
<dbReference type="PANTHER" id="PTHR22600">
    <property type="entry name" value="BETA-HEXOSAMINIDASE"/>
    <property type="match status" value="1"/>
</dbReference>
<dbReference type="Pfam" id="PF14845">
    <property type="entry name" value="Glycohydro_20b2"/>
    <property type="match status" value="1"/>
</dbReference>
<dbReference type="GO" id="GO:0005764">
    <property type="term" value="C:lysosome"/>
    <property type="evidence" value="ECO:0007669"/>
    <property type="project" value="TreeGrafter"/>
</dbReference>
<dbReference type="InterPro" id="IPR025705">
    <property type="entry name" value="Beta_hexosaminidase_sua/sub"/>
</dbReference>
<dbReference type="Gene3D" id="3.30.379.10">
    <property type="entry name" value="Chitobiase/beta-hexosaminidase domain 2-like"/>
    <property type="match status" value="1"/>
</dbReference>
<evidence type="ECO:0000256" key="6">
    <source>
        <dbReference type="ARBA" id="ARBA00023295"/>
    </source>
</evidence>
<dbReference type="CDD" id="cd06570">
    <property type="entry name" value="GH20_chitobiase-like_1"/>
    <property type="match status" value="1"/>
</dbReference>
<comment type="catalytic activity">
    <reaction evidence="1">
        <text>Hydrolysis of terminal non-reducing N-acetyl-D-hexosamine residues in N-acetyl-beta-D-hexosaminides.</text>
        <dbReference type="EC" id="3.2.1.52"/>
    </reaction>
</comment>
<dbReference type="AlphaFoldDB" id="A0A1Z5KCB0"/>
<evidence type="ECO:0000259" key="10">
    <source>
        <dbReference type="Pfam" id="PF14845"/>
    </source>
</evidence>
<dbReference type="GO" id="GO:0030203">
    <property type="term" value="P:glycosaminoglycan metabolic process"/>
    <property type="evidence" value="ECO:0007669"/>
    <property type="project" value="TreeGrafter"/>
</dbReference>
<dbReference type="InterPro" id="IPR015883">
    <property type="entry name" value="Glyco_hydro_20_cat"/>
</dbReference>
<dbReference type="GO" id="GO:0004563">
    <property type="term" value="F:beta-N-acetylhexosaminidase activity"/>
    <property type="evidence" value="ECO:0007669"/>
    <property type="project" value="UniProtKB-EC"/>
</dbReference>
<feature type="domain" description="Beta-hexosaminidase eukaryotic type N-terminal" evidence="10">
    <location>
        <begin position="62"/>
        <end position="189"/>
    </location>
</feature>
<dbReference type="EMBL" id="BDSP01000204">
    <property type="protein sequence ID" value="GAX23903.1"/>
    <property type="molecule type" value="Genomic_DNA"/>
</dbReference>
<comment type="caution">
    <text evidence="11">The sequence shown here is derived from an EMBL/GenBank/DDBJ whole genome shotgun (WGS) entry which is preliminary data.</text>
</comment>
<keyword evidence="6 11" id="KW-0326">Glycosidase</keyword>
<dbReference type="InParanoid" id="A0A1Z5KCB0"/>
<keyword evidence="8" id="KW-0732">Signal</keyword>